<dbReference type="PANTHER" id="PTHR35391">
    <property type="entry name" value="C2H2-TYPE DOMAIN-CONTAINING PROTEIN-RELATED"/>
    <property type="match status" value="1"/>
</dbReference>
<gene>
    <name evidence="3" type="ORF">FMAN_08398</name>
</gene>
<dbReference type="GO" id="GO:0004672">
    <property type="term" value="F:protein kinase activity"/>
    <property type="evidence" value="ECO:0007669"/>
    <property type="project" value="InterPro"/>
</dbReference>
<feature type="compositionally biased region" description="Basic and acidic residues" evidence="1">
    <location>
        <begin position="112"/>
        <end position="123"/>
    </location>
</feature>
<dbReference type="InterPro" id="IPR011009">
    <property type="entry name" value="Kinase-like_dom_sf"/>
</dbReference>
<evidence type="ECO:0000259" key="2">
    <source>
        <dbReference type="PROSITE" id="PS50011"/>
    </source>
</evidence>
<feature type="compositionally biased region" description="Basic and acidic residues" evidence="1">
    <location>
        <begin position="248"/>
        <end position="258"/>
    </location>
</feature>
<evidence type="ECO:0000256" key="1">
    <source>
        <dbReference type="SAM" id="MobiDB-lite"/>
    </source>
</evidence>
<dbReference type="RefSeq" id="XP_041685492.1">
    <property type="nucleotide sequence ID" value="XM_041835316.1"/>
</dbReference>
<evidence type="ECO:0000313" key="3">
    <source>
        <dbReference type="EMBL" id="CVK98860.1"/>
    </source>
</evidence>
<dbReference type="GO" id="GO:0005524">
    <property type="term" value="F:ATP binding"/>
    <property type="evidence" value="ECO:0007669"/>
    <property type="project" value="InterPro"/>
</dbReference>
<dbReference type="PANTHER" id="PTHR35391:SF7">
    <property type="entry name" value="C2H2-TYPE DOMAIN-CONTAINING PROTEIN"/>
    <property type="match status" value="1"/>
</dbReference>
<sequence>MTTISDCYIQCSGSFSRLIKSLGTSAGDINERIPLKGIVNEYSRFDVWAGSVGAKHVPHKRISLDYRLRDSSFYAARVVDILQRLNSTLNTAEDLIVGNRPLAEAAQAAQPKLDRQGDNDSDRLSITSSAESSSSDEADMLTPERQTAALYESITNSVRHLYSLAMVIRQPVATDRVSRASKITVDHFISVDQRHVDECFPDASPVLKKRLAKAITRRRQLLIYNEQHFRKSSEPQPSEETTSTVHIAQDEPREKVEQDMPLLPVASDPIKPLVRDTPSYAPTISKGSLLASTEATKFIPPVDMREEPDVQSESGTITTFGFTGKDRAGLRVPPRPQDNNGEALEQFLCPLCYHLIEVKGERAWTRHVFRDLQAYVCTFDNCETPDMLFETRQDWLRHELENHRREWHCNDPKHKPHNSETDFIEHMKTLHELQLPDPQLFSLAKLCKRSSSADTVICPLCTDGRHDIVNGFECYKPSSIIRQIVDYTCPESFDSGTSDIAKLPERDFNETTDSIFRKVTPWLVSLPNDFATDGNPTADSTEKPHQAHPTIGQRGPCLILSSDLKRHIGQHLERLALFALNRSKLIPDDGNSAHTEDAVARSVTSFESLQSVNSAESYGHPGHIQEAANFASKMNITLVDLAIYAAQYHKQMLNHVELEETQCLIEETLIESVFEDQGPTSHASISNPYLFSPEGSLESIITMGSVLSAICNPGETPKGIDPESFKYTVIYIVTIGKKLFSSLVMSGLEGGELWHAMDFFNKNNICDKNLPLGLSDLENLSNYLREFDSQDDTKSTGAANRGTTLRRWLREQDRQRRRSELIHNFYIKYQWRFCAPVFSTEETLEVRHQDEKCILPFTEKCTKTDEDSYGQAIKYKIHRRHLVSNNMAQKPVYVIVIRLSFEPMWQDELGKLKRIQALNPRHIVKLITTFRRGETDFYFISEASDGGNLRDFWKSFPRVLTASLVRSVIEQLYGLVHASFEVGLTTALFERSATVSNDDLNPENILWFKEGSGADQRIGTMKSCHQSWTTQLVSRNSLSAKLYIPPEQGVGLWNMMFPRDDIWAMGCITLEFMIWLLYGCEGLDKFHQHLESGSPELDSNRHFWQSGTNGSKINPVVLGWMDHMAKDPVCRVGETALGDLLKLTKDRLFVVDVAPRCNPRPIDLKAEDSPILKGLSNEQAIDNTKRLQKPTDESAVTKVLDPWNKNRELITKLYVQENKRIEEIQEIMETVHNFEASKRKYQRQLDKWLFGKGCLSLSRRVVEHPDARLWQSESIKQHRARPKEVCDWMNLILSGAKGESYWLPCPPLPPPDAI</sequence>
<protein>
    <recommendedName>
        <fullName evidence="2">Protein kinase domain-containing protein</fullName>
    </recommendedName>
</protein>
<evidence type="ECO:0000313" key="4">
    <source>
        <dbReference type="Proteomes" id="UP000184255"/>
    </source>
</evidence>
<dbReference type="VEuPathDB" id="FungiDB:FMAN_08398"/>
<feature type="compositionally biased region" description="Low complexity" evidence="1">
    <location>
        <begin position="234"/>
        <end position="244"/>
    </location>
</feature>
<organism evidence="3 4">
    <name type="scientific">Fusarium mangiferae</name>
    <name type="common">Mango malformation disease fungus</name>
    <dbReference type="NCBI Taxonomy" id="192010"/>
    <lineage>
        <taxon>Eukaryota</taxon>
        <taxon>Fungi</taxon>
        <taxon>Dikarya</taxon>
        <taxon>Ascomycota</taxon>
        <taxon>Pezizomycotina</taxon>
        <taxon>Sordariomycetes</taxon>
        <taxon>Hypocreomycetidae</taxon>
        <taxon>Hypocreales</taxon>
        <taxon>Nectriaceae</taxon>
        <taxon>Fusarium</taxon>
        <taxon>Fusarium fujikuroi species complex</taxon>
    </lineage>
</organism>
<dbReference type="PROSITE" id="PS50011">
    <property type="entry name" value="PROTEIN_KINASE_DOM"/>
    <property type="match status" value="1"/>
</dbReference>
<dbReference type="Gene3D" id="1.10.510.10">
    <property type="entry name" value="Transferase(Phosphotransferase) domain 1"/>
    <property type="match status" value="1"/>
</dbReference>
<comment type="caution">
    <text evidence="3">The sequence shown here is derived from an EMBL/GenBank/DDBJ whole genome shotgun (WGS) entry which is preliminary data.</text>
</comment>
<name>A0A1L7TJK5_FUSMA</name>
<dbReference type="SMART" id="SM00220">
    <property type="entry name" value="S_TKc"/>
    <property type="match status" value="1"/>
</dbReference>
<feature type="region of interest" description="Disordered" evidence="1">
    <location>
        <begin position="229"/>
        <end position="258"/>
    </location>
</feature>
<feature type="region of interest" description="Disordered" evidence="1">
    <location>
        <begin position="533"/>
        <end position="552"/>
    </location>
</feature>
<dbReference type="SUPFAM" id="SSF56112">
    <property type="entry name" value="Protein kinase-like (PK-like)"/>
    <property type="match status" value="1"/>
</dbReference>
<proteinExistence type="predicted"/>
<dbReference type="Proteomes" id="UP000184255">
    <property type="component" value="Unassembled WGS sequence"/>
</dbReference>
<dbReference type="EMBL" id="FCQH01000009">
    <property type="protein sequence ID" value="CVK98860.1"/>
    <property type="molecule type" value="Genomic_DNA"/>
</dbReference>
<dbReference type="InterPro" id="IPR025676">
    <property type="entry name" value="Clr5_dom"/>
</dbReference>
<dbReference type="Pfam" id="PF14420">
    <property type="entry name" value="Clr5"/>
    <property type="match status" value="1"/>
</dbReference>
<dbReference type="GeneID" id="65087658"/>
<dbReference type="InterPro" id="IPR000719">
    <property type="entry name" value="Prot_kinase_dom"/>
</dbReference>
<keyword evidence="4" id="KW-1185">Reference proteome</keyword>
<feature type="region of interest" description="Disordered" evidence="1">
    <location>
        <begin position="107"/>
        <end position="141"/>
    </location>
</feature>
<accession>A0A1L7TJK5</accession>
<dbReference type="InterPro" id="IPR058925">
    <property type="entry name" value="zf-C2H2_AcuF"/>
</dbReference>
<feature type="domain" description="Protein kinase" evidence="2">
    <location>
        <begin position="858"/>
        <end position="1172"/>
    </location>
</feature>
<reference evidence="4" key="1">
    <citation type="journal article" date="2016" name="Genome Biol. Evol.">
        <title>Comparative 'omics' of the Fusarium fujikuroi species complex highlights differences in genetic potential and metabolite synthesis.</title>
        <authorList>
            <person name="Niehaus E.-M."/>
            <person name="Muensterkoetter M."/>
            <person name="Proctor R.H."/>
            <person name="Brown D.W."/>
            <person name="Sharon A."/>
            <person name="Idan Y."/>
            <person name="Oren-Young L."/>
            <person name="Sieber C.M."/>
            <person name="Novak O."/>
            <person name="Pencik A."/>
            <person name="Tarkowska D."/>
            <person name="Hromadova K."/>
            <person name="Freeman S."/>
            <person name="Maymon M."/>
            <person name="Elazar M."/>
            <person name="Youssef S.A."/>
            <person name="El-Shabrawy E.S.M."/>
            <person name="Shalaby A.B.A."/>
            <person name="Houterman P."/>
            <person name="Brock N.L."/>
            <person name="Burkhardt I."/>
            <person name="Tsavkelova E.A."/>
            <person name="Dickschat J.S."/>
            <person name="Galuszka P."/>
            <person name="Gueldener U."/>
            <person name="Tudzynski B."/>
        </authorList>
    </citation>
    <scope>NUCLEOTIDE SEQUENCE [LARGE SCALE GENOMIC DNA]</scope>
    <source>
        <strain evidence="4">MRC7560</strain>
    </source>
</reference>
<dbReference type="Pfam" id="PF26082">
    <property type="entry name" value="zf-C2H2_AcuF"/>
    <property type="match status" value="1"/>
</dbReference>